<sequence length="153" mass="17131">MTIEGTTGRPTVSATGPTWDTHPWHARLAEYRQVCRDLDAINADCDPLDRERSARFGADRNPCELAPEEASELAAWEAASGYNAVVAEIERLGDLISDLRWELMERPAPDRAALLWKIEITLGWDEDGDDFTPGFAKKYIAQVLRDARRFLGG</sequence>
<keyword evidence="2" id="KW-1185">Reference proteome</keyword>
<proteinExistence type="predicted"/>
<comment type="caution">
    <text evidence="1">The sequence shown here is derived from an EMBL/GenBank/DDBJ whole genome shotgun (WGS) entry which is preliminary data.</text>
</comment>
<organism evidence="1 2">
    <name type="scientific">Novosphingobium marinum</name>
    <dbReference type="NCBI Taxonomy" id="1514948"/>
    <lineage>
        <taxon>Bacteria</taxon>
        <taxon>Pseudomonadati</taxon>
        <taxon>Pseudomonadota</taxon>
        <taxon>Alphaproteobacteria</taxon>
        <taxon>Sphingomonadales</taxon>
        <taxon>Sphingomonadaceae</taxon>
        <taxon>Novosphingobium</taxon>
    </lineage>
</organism>
<accession>A0A7Y9XY55</accession>
<gene>
    <name evidence="1" type="ORF">FHS75_001742</name>
</gene>
<name>A0A7Y9XY55_9SPHN</name>
<protein>
    <submittedName>
        <fullName evidence="1">Uncharacterized protein</fullName>
    </submittedName>
</protein>
<evidence type="ECO:0000313" key="2">
    <source>
        <dbReference type="Proteomes" id="UP000522081"/>
    </source>
</evidence>
<evidence type="ECO:0000313" key="1">
    <source>
        <dbReference type="EMBL" id="NYH95423.1"/>
    </source>
</evidence>
<dbReference type="Proteomes" id="UP000522081">
    <property type="component" value="Unassembled WGS sequence"/>
</dbReference>
<dbReference type="AlphaFoldDB" id="A0A7Y9XY55"/>
<dbReference type="RefSeq" id="WP_179407275.1">
    <property type="nucleotide sequence ID" value="NZ_BMGF01000002.1"/>
</dbReference>
<reference evidence="1 2" key="1">
    <citation type="submission" date="2020-07" db="EMBL/GenBank/DDBJ databases">
        <title>Genomic Encyclopedia of Type Strains, Phase IV (KMG-IV): sequencing the most valuable type-strain genomes for metagenomic binning, comparative biology and taxonomic classification.</title>
        <authorList>
            <person name="Goeker M."/>
        </authorList>
    </citation>
    <scope>NUCLEOTIDE SEQUENCE [LARGE SCALE GENOMIC DNA]</scope>
    <source>
        <strain evidence="1 2">DSM 29043</strain>
    </source>
</reference>
<dbReference type="EMBL" id="JACBZF010000002">
    <property type="protein sequence ID" value="NYH95423.1"/>
    <property type="molecule type" value="Genomic_DNA"/>
</dbReference>